<evidence type="ECO:0008006" key="3">
    <source>
        <dbReference type="Google" id="ProtNLM"/>
    </source>
</evidence>
<proteinExistence type="predicted"/>
<dbReference type="AlphaFoldDB" id="A0AAD6US10"/>
<accession>A0AAD6US10</accession>
<keyword evidence="2" id="KW-1185">Reference proteome</keyword>
<name>A0AAD6US10_9AGAR</name>
<organism evidence="1 2">
    <name type="scientific">Mycena pura</name>
    <dbReference type="NCBI Taxonomy" id="153505"/>
    <lineage>
        <taxon>Eukaryota</taxon>
        <taxon>Fungi</taxon>
        <taxon>Dikarya</taxon>
        <taxon>Basidiomycota</taxon>
        <taxon>Agaricomycotina</taxon>
        <taxon>Agaricomycetes</taxon>
        <taxon>Agaricomycetidae</taxon>
        <taxon>Agaricales</taxon>
        <taxon>Marasmiineae</taxon>
        <taxon>Mycenaceae</taxon>
        <taxon>Mycena</taxon>
    </lineage>
</organism>
<protein>
    <recommendedName>
        <fullName evidence="3">Crinkler (CRN) family protein</fullName>
    </recommendedName>
</protein>
<reference evidence="1" key="1">
    <citation type="submission" date="2023-03" db="EMBL/GenBank/DDBJ databases">
        <title>Massive genome expansion in bonnet fungi (Mycena s.s.) driven by repeated elements and novel gene families across ecological guilds.</title>
        <authorList>
            <consortium name="Lawrence Berkeley National Laboratory"/>
            <person name="Harder C.B."/>
            <person name="Miyauchi S."/>
            <person name="Viragh M."/>
            <person name="Kuo A."/>
            <person name="Thoen E."/>
            <person name="Andreopoulos B."/>
            <person name="Lu D."/>
            <person name="Skrede I."/>
            <person name="Drula E."/>
            <person name="Henrissat B."/>
            <person name="Morin E."/>
            <person name="Kohler A."/>
            <person name="Barry K."/>
            <person name="LaButti K."/>
            <person name="Morin E."/>
            <person name="Salamov A."/>
            <person name="Lipzen A."/>
            <person name="Mereny Z."/>
            <person name="Hegedus B."/>
            <person name="Baldrian P."/>
            <person name="Stursova M."/>
            <person name="Weitz H."/>
            <person name="Taylor A."/>
            <person name="Grigoriev I.V."/>
            <person name="Nagy L.G."/>
            <person name="Martin F."/>
            <person name="Kauserud H."/>
        </authorList>
    </citation>
    <scope>NUCLEOTIDE SEQUENCE</scope>
    <source>
        <strain evidence="1">9144</strain>
    </source>
</reference>
<dbReference type="EMBL" id="JARJCW010000109">
    <property type="protein sequence ID" value="KAJ7193368.1"/>
    <property type="molecule type" value="Genomic_DNA"/>
</dbReference>
<dbReference type="Proteomes" id="UP001219525">
    <property type="component" value="Unassembled WGS sequence"/>
</dbReference>
<sequence>MDVDMDRYNLAGPNASHERLLKLQGIKAAEPSDWPSMLLEECLNGSFETFFSSVPVRRDSEPAQVEGLPETVIKLAKTPGVKGLLDDIQCYKQILVRDEYLWALNDAQAACYKRETKFHTPSECIHPKVQYRSVTEVPSPSPPVFSHNPFDDLRQVQDFYGKNKAFMIIGYPGIGKTAFLPIIVVLRCLARRVTFLQTKQNEMWMFYPFLRTVYVLRTEDIRPTQLRELLPQDTWALIDSNDDISSVPSCITSMRTFVIQATSARVFRTEWAPKRSYGAIRWYMASWTLGELICGRDFDPFDEDHHPTSEKDLEAFMAVCPPSARIAYSLQDEHFDFKKHVSSYRLGGAMTLQRLARLLSDDPEFDKDDTTSHHVLAITPGPIMYHLLRDKLRAGGYDPYPPWKMSGVAVD</sequence>
<evidence type="ECO:0000313" key="1">
    <source>
        <dbReference type="EMBL" id="KAJ7193368.1"/>
    </source>
</evidence>
<evidence type="ECO:0000313" key="2">
    <source>
        <dbReference type="Proteomes" id="UP001219525"/>
    </source>
</evidence>
<comment type="caution">
    <text evidence="1">The sequence shown here is derived from an EMBL/GenBank/DDBJ whole genome shotgun (WGS) entry which is preliminary data.</text>
</comment>
<gene>
    <name evidence="1" type="ORF">GGX14DRAFT_478718</name>
</gene>